<dbReference type="GO" id="GO:0031272">
    <property type="term" value="P:regulation of pseudopodium assembly"/>
    <property type="evidence" value="ECO:0007669"/>
    <property type="project" value="UniProtKB-ARBA"/>
</dbReference>
<dbReference type="Pfam" id="PF00149">
    <property type="entry name" value="Metallophos"/>
    <property type="match status" value="1"/>
</dbReference>
<organism evidence="12 13">
    <name type="scientific">Elysia crispata</name>
    <name type="common">lettuce slug</name>
    <dbReference type="NCBI Taxonomy" id="231223"/>
    <lineage>
        <taxon>Eukaryota</taxon>
        <taxon>Metazoa</taxon>
        <taxon>Spiralia</taxon>
        <taxon>Lophotrochozoa</taxon>
        <taxon>Mollusca</taxon>
        <taxon>Gastropoda</taxon>
        <taxon>Heterobranchia</taxon>
        <taxon>Euthyneura</taxon>
        <taxon>Panpulmonata</taxon>
        <taxon>Sacoglossa</taxon>
        <taxon>Placobranchoidea</taxon>
        <taxon>Plakobranchidae</taxon>
        <taxon>Elysia</taxon>
    </lineage>
</organism>
<dbReference type="InterPro" id="IPR031675">
    <property type="entry name" value="STPPase_N"/>
</dbReference>
<comment type="catalytic activity">
    <reaction evidence="7 9">
        <text>O-phospho-L-threonyl-[protein] + H2O = L-threonyl-[protein] + phosphate</text>
        <dbReference type="Rhea" id="RHEA:47004"/>
        <dbReference type="Rhea" id="RHEA-COMP:11060"/>
        <dbReference type="Rhea" id="RHEA-COMP:11605"/>
        <dbReference type="ChEBI" id="CHEBI:15377"/>
        <dbReference type="ChEBI" id="CHEBI:30013"/>
        <dbReference type="ChEBI" id="CHEBI:43474"/>
        <dbReference type="ChEBI" id="CHEBI:61977"/>
        <dbReference type="EC" id="3.1.3.16"/>
    </reaction>
</comment>
<evidence type="ECO:0000256" key="6">
    <source>
        <dbReference type="ARBA" id="ARBA00047761"/>
    </source>
</evidence>
<evidence type="ECO:0000256" key="7">
    <source>
        <dbReference type="ARBA" id="ARBA00048336"/>
    </source>
</evidence>
<dbReference type="GO" id="GO:0004722">
    <property type="term" value="F:protein serine/threonine phosphatase activity"/>
    <property type="evidence" value="ECO:0007669"/>
    <property type="project" value="UniProtKB-EC"/>
</dbReference>
<dbReference type="PANTHER" id="PTHR11668">
    <property type="entry name" value="SERINE/THREONINE PROTEIN PHOSPHATASE"/>
    <property type="match status" value="1"/>
</dbReference>
<evidence type="ECO:0000259" key="11">
    <source>
        <dbReference type="PROSITE" id="PS00125"/>
    </source>
</evidence>
<dbReference type="GO" id="GO:0018991">
    <property type="term" value="P:egg-laying behavior"/>
    <property type="evidence" value="ECO:0007669"/>
    <property type="project" value="UniProtKB-ARBA"/>
</dbReference>
<keyword evidence="3 9" id="KW-0378">Hydrolase</keyword>
<dbReference type="Pfam" id="PF16891">
    <property type="entry name" value="STPPase_N"/>
    <property type="match status" value="1"/>
</dbReference>
<keyword evidence="2" id="KW-0479">Metal-binding</keyword>
<evidence type="ECO:0000256" key="10">
    <source>
        <dbReference type="SAM" id="MobiDB-lite"/>
    </source>
</evidence>
<feature type="region of interest" description="Disordered" evidence="10">
    <location>
        <begin position="460"/>
        <end position="509"/>
    </location>
</feature>
<dbReference type="GO" id="GO:0007060">
    <property type="term" value="P:male meiosis chromosome segregation"/>
    <property type="evidence" value="ECO:0007669"/>
    <property type="project" value="UniProtKB-ARBA"/>
</dbReference>
<evidence type="ECO:0000256" key="2">
    <source>
        <dbReference type="ARBA" id="ARBA00022723"/>
    </source>
</evidence>
<dbReference type="PANTHER" id="PTHR11668:SF496">
    <property type="entry name" value="SERINE_THREONINE-PROTEIN PHOSPHATASE"/>
    <property type="match status" value="1"/>
</dbReference>
<dbReference type="AlphaFoldDB" id="A0AAE1CW54"/>
<dbReference type="SUPFAM" id="SSF56300">
    <property type="entry name" value="Metallo-dependent phosphatases"/>
    <property type="match status" value="1"/>
</dbReference>
<reference evidence="12" key="1">
    <citation type="journal article" date="2023" name="G3 (Bethesda)">
        <title>A reference genome for the long-term kleptoplast-retaining sea slug Elysia crispata morphotype clarki.</title>
        <authorList>
            <person name="Eastman K.E."/>
            <person name="Pendleton A.L."/>
            <person name="Shaikh M.A."/>
            <person name="Suttiyut T."/>
            <person name="Ogas R."/>
            <person name="Tomko P."/>
            <person name="Gavelis G."/>
            <person name="Widhalm J.R."/>
            <person name="Wisecaver J.H."/>
        </authorList>
    </citation>
    <scope>NUCLEOTIDE SEQUENCE</scope>
    <source>
        <strain evidence="12">ECLA1</strain>
    </source>
</reference>
<keyword evidence="13" id="KW-1185">Reference proteome</keyword>
<dbReference type="InterPro" id="IPR050341">
    <property type="entry name" value="PP1_catalytic_subunit"/>
</dbReference>
<dbReference type="PROSITE" id="PS00125">
    <property type="entry name" value="SER_THR_PHOSPHATASE"/>
    <property type="match status" value="1"/>
</dbReference>
<dbReference type="EMBL" id="JAWDGP010006541">
    <property type="protein sequence ID" value="KAK3739284.1"/>
    <property type="molecule type" value="Genomic_DNA"/>
</dbReference>
<dbReference type="PRINTS" id="PR00114">
    <property type="entry name" value="STPHPHTASE"/>
</dbReference>
<dbReference type="GO" id="GO:0005634">
    <property type="term" value="C:nucleus"/>
    <property type="evidence" value="ECO:0007669"/>
    <property type="project" value="TreeGrafter"/>
</dbReference>
<evidence type="ECO:0000256" key="4">
    <source>
        <dbReference type="ARBA" id="ARBA00022912"/>
    </source>
</evidence>
<dbReference type="GO" id="GO:0046872">
    <property type="term" value="F:metal ion binding"/>
    <property type="evidence" value="ECO:0007669"/>
    <property type="project" value="UniProtKB-KW"/>
</dbReference>
<keyword evidence="4" id="KW-0904">Protein phosphatase</keyword>
<comment type="similarity">
    <text evidence="1 9">Belongs to the PPP phosphatase family.</text>
</comment>
<comment type="function">
    <text evidence="8">Probable phosphatase which plays a redundant role with gsp-4 in spermatogenesis by regulating sister chromatid segregation during meiosis. In addition, involved in sperm motility by controlling the dynamic disassembly of major sperm proteins (MSP) in the spermatozoan pseudopodium.</text>
</comment>
<dbReference type="SMART" id="SM00156">
    <property type="entry name" value="PP2Ac"/>
    <property type="match status" value="1"/>
</dbReference>
<dbReference type="GO" id="GO:0031143">
    <property type="term" value="C:pseudopodium"/>
    <property type="evidence" value="ECO:0007669"/>
    <property type="project" value="UniProtKB-ARBA"/>
</dbReference>
<evidence type="ECO:0000256" key="1">
    <source>
        <dbReference type="ARBA" id="ARBA00008294"/>
    </source>
</evidence>
<sequence length="540" mass="60373">MNKVFSGFHNKNKTKLNVDLHLTRTPGLSQDWCCTLLLLPYLTPKVGLNALIETIFSNILEYLSGYCLTVRGQHCCTNLYKPGRLRNACQYRLHFRAAQTRSTKTQPADVYLKTYTTLDLYKFFAPRFSSKSNLTLTVMAEAIQSFDVDKFIAHLLSAKNHRPGKQVELSKTDVVTLLGQAKLVLMTQPILLEVDAPVTICGDIHGQFYDLLHLFEAGGDPSSTTYLFLGDYVDRGRNSLEVACLLLAYKIRYPEGVFLLRGNHEMAEINFAYGFKEECRRRFRGTDGVSLWRSFNDLFKWLPLAAIVGDRIFCCHGGLSPDLQSLDQIRRLARPVEIPDDGLVSDLVWADPHPDPAASGWHPNTQRGTSYTFGHDVVEAFLEANDLDLVCRAHDVQPDGYSFFGKGQKLVTVFSAPNYADGQNSGAIMTVAEDLMCAFKILRPVNKKFKYRYDPRMLRSASTSGDSSIDRNSRASPCPSQDDALDVGATGPSDSSGDQVGRSRGHQRSNTICQGDLSFWDKHLKAVVTRRSYSAFDVSV</sequence>
<evidence type="ECO:0000256" key="3">
    <source>
        <dbReference type="ARBA" id="ARBA00022801"/>
    </source>
</evidence>
<evidence type="ECO:0000256" key="8">
    <source>
        <dbReference type="ARBA" id="ARBA00054219"/>
    </source>
</evidence>
<accession>A0AAE1CW54</accession>
<dbReference type="GO" id="GO:0097723">
    <property type="term" value="P:amoeboid sperm motility"/>
    <property type="evidence" value="ECO:0007669"/>
    <property type="project" value="UniProtKB-ARBA"/>
</dbReference>
<dbReference type="Proteomes" id="UP001283361">
    <property type="component" value="Unassembled WGS sequence"/>
</dbReference>
<evidence type="ECO:0000256" key="5">
    <source>
        <dbReference type="ARBA" id="ARBA00023211"/>
    </source>
</evidence>
<evidence type="ECO:0000256" key="9">
    <source>
        <dbReference type="RuleBase" id="RU004273"/>
    </source>
</evidence>
<comment type="caution">
    <text evidence="12">The sequence shown here is derived from an EMBL/GenBank/DDBJ whole genome shotgun (WGS) entry which is preliminary data.</text>
</comment>
<dbReference type="InterPro" id="IPR029052">
    <property type="entry name" value="Metallo-depent_PP-like"/>
</dbReference>
<evidence type="ECO:0000313" key="13">
    <source>
        <dbReference type="Proteomes" id="UP001283361"/>
    </source>
</evidence>
<keyword evidence="5" id="KW-0464">Manganese</keyword>
<evidence type="ECO:0000313" key="12">
    <source>
        <dbReference type="EMBL" id="KAK3739284.1"/>
    </source>
</evidence>
<gene>
    <name evidence="12" type="ORF">RRG08_050488</name>
</gene>
<feature type="domain" description="Serine/threonine specific protein phosphatases" evidence="11">
    <location>
        <begin position="260"/>
        <end position="265"/>
    </location>
</feature>
<dbReference type="EC" id="3.1.3.16" evidence="9"/>
<dbReference type="InterPro" id="IPR006186">
    <property type="entry name" value="Ser/Thr-sp_prot-phosphatase"/>
</dbReference>
<dbReference type="GO" id="GO:0005737">
    <property type="term" value="C:cytoplasm"/>
    <property type="evidence" value="ECO:0007669"/>
    <property type="project" value="TreeGrafter"/>
</dbReference>
<dbReference type="Gene3D" id="3.60.21.10">
    <property type="match status" value="1"/>
</dbReference>
<protein>
    <recommendedName>
        <fullName evidence="9">Serine/threonine-protein phosphatase</fullName>
        <ecNumber evidence="9">3.1.3.16</ecNumber>
    </recommendedName>
</protein>
<dbReference type="InterPro" id="IPR004843">
    <property type="entry name" value="Calcineurin-like_PHP"/>
</dbReference>
<name>A0AAE1CW54_9GAST</name>
<proteinExistence type="inferred from homology"/>
<dbReference type="FunFam" id="3.60.21.10:FF:000026">
    <property type="entry name" value="Serine/threonine-protein phosphatase"/>
    <property type="match status" value="1"/>
</dbReference>
<comment type="catalytic activity">
    <reaction evidence="6">
        <text>O-phospho-L-seryl-[protein] + H2O = L-seryl-[protein] + phosphate</text>
        <dbReference type="Rhea" id="RHEA:20629"/>
        <dbReference type="Rhea" id="RHEA-COMP:9863"/>
        <dbReference type="Rhea" id="RHEA-COMP:11604"/>
        <dbReference type="ChEBI" id="CHEBI:15377"/>
        <dbReference type="ChEBI" id="CHEBI:29999"/>
        <dbReference type="ChEBI" id="CHEBI:43474"/>
        <dbReference type="ChEBI" id="CHEBI:83421"/>
        <dbReference type="EC" id="3.1.3.16"/>
    </reaction>
</comment>